<dbReference type="InterPro" id="IPR018764">
    <property type="entry name" value="RskA_C"/>
</dbReference>
<dbReference type="PANTHER" id="PTHR37461">
    <property type="entry name" value="ANTI-SIGMA-K FACTOR RSKA"/>
    <property type="match status" value="1"/>
</dbReference>
<accession>A0A2S7SZR1</accession>
<protein>
    <recommendedName>
        <fullName evidence="8">Regulator of SigK</fullName>
    </recommendedName>
    <alternativeName>
        <fullName evidence="7">Sigma-K anti-sigma factor RskA</fullName>
    </alternativeName>
</protein>
<dbReference type="OrthoDB" id="1420916at2"/>
<keyword evidence="6 9" id="KW-0472">Membrane</keyword>
<keyword evidence="5 9" id="KW-1133">Transmembrane helix</keyword>
<feature type="transmembrane region" description="Helical" evidence="9">
    <location>
        <begin position="113"/>
        <end position="134"/>
    </location>
</feature>
<dbReference type="EMBL" id="PPSL01000001">
    <property type="protein sequence ID" value="PQJ12443.1"/>
    <property type="molecule type" value="Genomic_DNA"/>
</dbReference>
<evidence type="ECO:0000256" key="2">
    <source>
        <dbReference type="ARBA" id="ARBA00004236"/>
    </source>
</evidence>
<name>A0A2S7SZR1_9BACT</name>
<dbReference type="PANTHER" id="PTHR37461:SF1">
    <property type="entry name" value="ANTI-SIGMA-K FACTOR RSKA"/>
    <property type="match status" value="1"/>
</dbReference>
<comment type="subcellular location">
    <subcellularLocation>
        <location evidence="2">Cell membrane</location>
    </subcellularLocation>
    <subcellularLocation>
        <location evidence="1">Membrane</location>
        <topology evidence="1">Single-pass membrane protein</topology>
    </subcellularLocation>
</comment>
<dbReference type="AlphaFoldDB" id="A0A2S7SZR1"/>
<proteinExistence type="predicted"/>
<evidence type="ECO:0000256" key="6">
    <source>
        <dbReference type="ARBA" id="ARBA00023136"/>
    </source>
</evidence>
<dbReference type="GO" id="GO:0006417">
    <property type="term" value="P:regulation of translation"/>
    <property type="evidence" value="ECO:0007669"/>
    <property type="project" value="TreeGrafter"/>
</dbReference>
<feature type="domain" description="Anti-sigma K factor RskA C-terminal" evidence="10">
    <location>
        <begin position="128"/>
        <end position="275"/>
    </location>
</feature>
<dbReference type="RefSeq" id="WP_105037327.1">
    <property type="nucleotide sequence ID" value="NZ_PPSL01000001.1"/>
</dbReference>
<evidence type="ECO:0000256" key="7">
    <source>
        <dbReference type="ARBA" id="ARBA00029829"/>
    </source>
</evidence>
<dbReference type="InterPro" id="IPR051474">
    <property type="entry name" value="Anti-sigma-K/W_factor"/>
</dbReference>
<gene>
    <name evidence="11" type="ORF">CJD36_001455</name>
</gene>
<evidence type="ECO:0000256" key="1">
    <source>
        <dbReference type="ARBA" id="ARBA00004167"/>
    </source>
</evidence>
<comment type="caution">
    <text evidence="11">The sequence shown here is derived from an EMBL/GenBank/DDBJ whole genome shotgun (WGS) entry which is preliminary data.</text>
</comment>
<dbReference type="Proteomes" id="UP000239872">
    <property type="component" value="Unassembled WGS sequence"/>
</dbReference>
<evidence type="ECO:0000256" key="8">
    <source>
        <dbReference type="ARBA" id="ARBA00030803"/>
    </source>
</evidence>
<dbReference type="GO" id="GO:0016989">
    <property type="term" value="F:sigma factor antagonist activity"/>
    <property type="evidence" value="ECO:0007669"/>
    <property type="project" value="TreeGrafter"/>
</dbReference>
<dbReference type="Gene3D" id="1.10.10.1320">
    <property type="entry name" value="Anti-sigma factor, zinc-finger domain"/>
    <property type="match status" value="1"/>
</dbReference>
<dbReference type="InterPro" id="IPR041916">
    <property type="entry name" value="Anti_sigma_zinc_sf"/>
</dbReference>
<evidence type="ECO:0000259" key="10">
    <source>
        <dbReference type="Pfam" id="PF10099"/>
    </source>
</evidence>
<keyword evidence="12" id="KW-1185">Reference proteome</keyword>
<evidence type="ECO:0000256" key="5">
    <source>
        <dbReference type="ARBA" id="ARBA00022989"/>
    </source>
</evidence>
<evidence type="ECO:0000256" key="9">
    <source>
        <dbReference type="SAM" id="Phobius"/>
    </source>
</evidence>
<dbReference type="Pfam" id="PF10099">
    <property type="entry name" value="RskA_C"/>
    <property type="match status" value="1"/>
</dbReference>
<keyword evidence="4 9" id="KW-0812">Transmembrane</keyword>
<reference evidence="11 12" key="1">
    <citation type="submission" date="2018-01" db="EMBL/GenBank/DDBJ databases">
        <title>A novel member of the phylum Bacteroidetes isolated from glacier ice.</title>
        <authorList>
            <person name="Liu Q."/>
            <person name="Xin Y.-H."/>
        </authorList>
    </citation>
    <scope>NUCLEOTIDE SEQUENCE [LARGE SCALE GENOMIC DNA]</scope>
    <source>
        <strain evidence="11 12">RB1R16</strain>
    </source>
</reference>
<organism evidence="11 12">
    <name type="scientific">Flavipsychrobacter stenotrophus</name>
    <dbReference type="NCBI Taxonomy" id="2077091"/>
    <lineage>
        <taxon>Bacteria</taxon>
        <taxon>Pseudomonadati</taxon>
        <taxon>Bacteroidota</taxon>
        <taxon>Chitinophagia</taxon>
        <taxon>Chitinophagales</taxon>
        <taxon>Chitinophagaceae</taxon>
        <taxon>Flavipsychrobacter</taxon>
    </lineage>
</organism>
<keyword evidence="3" id="KW-1003">Cell membrane</keyword>
<evidence type="ECO:0000313" key="12">
    <source>
        <dbReference type="Proteomes" id="UP000239872"/>
    </source>
</evidence>
<sequence>MTTKEYIESGNLEAFVLGALTPQEEAQVLADIAENPELAKEVAAIEEALLNYAIAGSMTPPEDLKEKIWDSLQPVEKVNRNNISFQATPNAGAPDPSVNRTIPLGAPLRNTQWRYAAIWVALVGSVAMNGIFWVQNSKQKQQFETQAVALNSIVEEQKALAQTVVKYKQNADMMADTAMQTIVMHTIVKGHPMAATVYWKKEKGEAYVMIEGLPKPPKGMQYQLWVMQEGKPVGIGMMPVEMAGTASIQKIDRPVMSGDAFAISLEKEGGSLTPTAENIYVMSKS</sequence>
<evidence type="ECO:0000256" key="4">
    <source>
        <dbReference type="ARBA" id="ARBA00022692"/>
    </source>
</evidence>
<evidence type="ECO:0000256" key="3">
    <source>
        <dbReference type="ARBA" id="ARBA00022475"/>
    </source>
</evidence>
<dbReference type="GO" id="GO:0005886">
    <property type="term" value="C:plasma membrane"/>
    <property type="evidence" value="ECO:0007669"/>
    <property type="project" value="UniProtKB-SubCell"/>
</dbReference>
<evidence type="ECO:0000313" key="11">
    <source>
        <dbReference type="EMBL" id="PQJ12443.1"/>
    </source>
</evidence>